<evidence type="ECO:0000256" key="2">
    <source>
        <dbReference type="SAM" id="MobiDB-lite"/>
    </source>
</evidence>
<sequence>MDIDDDTLQKLYVWVDTIPLSRPKKNINRDFSDAVLAAETIKHLFPKLVEMHNYSAAHSVNQKLYNWQTLNSKVLRRLGLKLDAAEMQSLARAEPGAIETLLVRLMHKMEHHKQRAMERSGASSASGGGGGRSGRRASRESRDRHDSRDDGRDSRRAPRDDYRDSRFEEAHPPPAHAGPGQGTSGHGARPLNLDSATVDSELLVEKERTIIQLREIVKVLERKVMKLEKLVELKNSKISSLQSELARRG</sequence>
<name>A0A0L0DK56_THETB</name>
<evidence type="ECO:0000313" key="4">
    <source>
        <dbReference type="EMBL" id="KNC52575.1"/>
    </source>
</evidence>
<feature type="compositionally biased region" description="Basic and acidic residues" evidence="2">
    <location>
        <begin position="137"/>
        <end position="171"/>
    </location>
</feature>
<gene>
    <name evidence="4" type="ORF">AMSG_08142</name>
</gene>
<feature type="region of interest" description="Disordered" evidence="2">
    <location>
        <begin position="110"/>
        <end position="192"/>
    </location>
</feature>
<dbReference type="InterPro" id="IPR036872">
    <property type="entry name" value="CH_dom_sf"/>
</dbReference>
<dbReference type="AlphaFoldDB" id="A0A0L0DK56"/>
<keyword evidence="5" id="KW-1185">Reference proteome</keyword>
<reference evidence="4 5" key="1">
    <citation type="submission" date="2010-05" db="EMBL/GenBank/DDBJ databases">
        <title>The Genome Sequence of Thecamonas trahens ATCC 50062.</title>
        <authorList>
            <consortium name="The Broad Institute Genome Sequencing Platform"/>
            <person name="Russ C."/>
            <person name="Cuomo C."/>
            <person name="Shea T."/>
            <person name="Young S.K."/>
            <person name="Zeng Q."/>
            <person name="Koehrsen M."/>
            <person name="Haas B."/>
            <person name="Borodovsky M."/>
            <person name="Guigo R."/>
            <person name="Alvarado L."/>
            <person name="Berlin A."/>
            <person name="Bochicchio J."/>
            <person name="Borenstein D."/>
            <person name="Chapman S."/>
            <person name="Chen Z."/>
            <person name="Freedman E."/>
            <person name="Gellesch M."/>
            <person name="Goldberg J."/>
            <person name="Griggs A."/>
            <person name="Gujja S."/>
            <person name="Heilman E."/>
            <person name="Heiman D."/>
            <person name="Hepburn T."/>
            <person name="Howarth C."/>
            <person name="Jen D."/>
            <person name="Larson L."/>
            <person name="Mehta T."/>
            <person name="Park D."/>
            <person name="Pearson M."/>
            <person name="Roberts A."/>
            <person name="Saif S."/>
            <person name="Shenoy N."/>
            <person name="Sisk P."/>
            <person name="Stolte C."/>
            <person name="Sykes S."/>
            <person name="Thomson T."/>
            <person name="Walk T."/>
            <person name="White J."/>
            <person name="Yandava C."/>
            <person name="Burger G."/>
            <person name="Gray M.W."/>
            <person name="Holland P.W.H."/>
            <person name="King N."/>
            <person name="Lang F.B.F."/>
            <person name="Roger A.J."/>
            <person name="Ruiz-Trillo I."/>
            <person name="Lander E."/>
            <person name="Nusbaum C."/>
        </authorList>
    </citation>
    <scope>NUCLEOTIDE SEQUENCE [LARGE SCALE GENOMIC DNA]</scope>
    <source>
        <strain evidence="4 5">ATCC 50062</strain>
    </source>
</reference>
<feature type="domain" description="Calponin-homology (CH)" evidence="3">
    <location>
        <begin position="5"/>
        <end position="110"/>
    </location>
</feature>
<dbReference type="Pfam" id="PF06294">
    <property type="entry name" value="CH_2"/>
    <property type="match status" value="1"/>
</dbReference>
<feature type="coiled-coil region" evidence="1">
    <location>
        <begin position="203"/>
        <end position="244"/>
    </location>
</feature>
<dbReference type="FunFam" id="1.10.418.10:FF:000059">
    <property type="entry name" value="RIKEN cDNA 6430531B16 gene"/>
    <property type="match status" value="1"/>
</dbReference>
<dbReference type="Gene3D" id="1.10.418.10">
    <property type="entry name" value="Calponin-like domain"/>
    <property type="match status" value="1"/>
</dbReference>
<dbReference type="EMBL" id="GL349473">
    <property type="protein sequence ID" value="KNC52575.1"/>
    <property type="molecule type" value="Genomic_DNA"/>
</dbReference>
<proteinExistence type="predicted"/>
<dbReference type="PANTHER" id="PTHR12509:SF9">
    <property type="entry name" value="SPERM FLAGELLAR PROTEIN 1 ISOFORM X1"/>
    <property type="match status" value="1"/>
</dbReference>
<dbReference type="STRING" id="461836.A0A0L0DK56"/>
<dbReference type="RefSeq" id="XP_013755364.1">
    <property type="nucleotide sequence ID" value="XM_013899910.1"/>
</dbReference>
<dbReference type="SUPFAM" id="SSF47576">
    <property type="entry name" value="Calponin-homology domain, CH-domain"/>
    <property type="match status" value="1"/>
</dbReference>
<keyword evidence="1" id="KW-0175">Coiled coil</keyword>
<dbReference type="GeneID" id="25566902"/>
<dbReference type="Proteomes" id="UP000054408">
    <property type="component" value="Unassembled WGS sequence"/>
</dbReference>
<dbReference type="GO" id="GO:0008017">
    <property type="term" value="F:microtubule binding"/>
    <property type="evidence" value="ECO:0007669"/>
    <property type="project" value="TreeGrafter"/>
</dbReference>
<dbReference type="InterPro" id="IPR010441">
    <property type="entry name" value="CH_2"/>
</dbReference>
<dbReference type="OrthoDB" id="193300at2759"/>
<organism evidence="4 5">
    <name type="scientific">Thecamonas trahens ATCC 50062</name>
    <dbReference type="NCBI Taxonomy" id="461836"/>
    <lineage>
        <taxon>Eukaryota</taxon>
        <taxon>Apusozoa</taxon>
        <taxon>Apusomonadida</taxon>
        <taxon>Apusomonadidae</taxon>
        <taxon>Thecamonas</taxon>
    </lineage>
</organism>
<dbReference type="eggNOG" id="ENOG502S497">
    <property type="taxonomic scope" value="Eukaryota"/>
</dbReference>
<dbReference type="OMA" id="KLDNWNT"/>
<protein>
    <recommendedName>
        <fullName evidence="3">Calponin-homology (CH) domain-containing protein</fullName>
    </recommendedName>
</protein>
<accession>A0A0L0DK56</accession>
<dbReference type="PROSITE" id="PS50021">
    <property type="entry name" value="CH"/>
    <property type="match status" value="1"/>
</dbReference>
<dbReference type="GO" id="GO:0005930">
    <property type="term" value="C:axoneme"/>
    <property type="evidence" value="ECO:0007669"/>
    <property type="project" value="TreeGrafter"/>
</dbReference>
<dbReference type="GO" id="GO:0051493">
    <property type="term" value="P:regulation of cytoskeleton organization"/>
    <property type="evidence" value="ECO:0007669"/>
    <property type="project" value="TreeGrafter"/>
</dbReference>
<dbReference type="PANTHER" id="PTHR12509">
    <property type="entry name" value="SPERMATOGENESIS-ASSOCIATED 4-RELATED"/>
    <property type="match status" value="1"/>
</dbReference>
<evidence type="ECO:0000256" key="1">
    <source>
        <dbReference type="SAM" id="Coils"/>
    </source>
</evidence>
<evidence type="ECO:0000259" key="3">
    <source>
        <dbReference type="PROSITE" id="PS50021"/>
    </source>
</evidence>
<evidence type="ECO:0000313" key="5">
    <source>
        <dbReference type="Proteomes" id="UP000054408"/>
    </source>
</evidence>
<dbReference type="InterPro" id="IPR052111">
    <property type="entry name" value="Spermatogenesis_Ciliary_MAP"/>
</dbReference>
<dbReference type="InterPro" id="IPR001715">
    <property type="entry name" value="CH_dom"/>
</dbReference>